<protein>
    <submittedName>
        <fullName evidence="1">Uncharacterized protein</fullName>
    </submittedName>
</protein>
<evidence type="ECO:0000313" key="1">
    <source>
        <dbReference type="EMBL" id="RKO88172.1"/>
    </source>
</evidence>
<sequence>MVLFQLVEGLEKTRAPKASGHGILNFDLDNEIYDLDSTKELSELQEEEKYEAGKKTLQLKNNSAPVAVYEGGKRDEEEGGKSYRPEKVFAEDGKEVAEGLIYGQVTKERTKASDSYSGKACRRYQDEVHVAHCGKIIGWSHDKGRSCGGKRSEAQCVAVGENSDAKEQSPNEKRLGELAVPINRLGYGVTYRGRDFIAFPNLFFDFQTIIWWGTKV</sequence>
<proteinExistence type="predicted"/>
<keyword evidence="2" id="KW-1185">Reference proteome</keyword>
<name>A0A4P9W7U8_9FUNG</name>
<accession>A0A4P9W7U8</accession>
<evidence type="ECO:0000313" key="2">
    <source>
        <dbReference type="Proteomes" id="UP000269721"/>
    </source>
</evidence>
<reference evidence="2" key="1">
    <citation type="journal article" date="2018" name="Nat. Microbiol.">
        <title>Leveraging single-cell genomics to expand the fungal tree of life.</title>
        <authorList>
            <person name="Ahrendt S.R."/>
            <person name="Quandt C.A."/>
            <person name="Ciobanu D."/>
            <person name="Clum A."/>
            <person name="Salamov A."/>
            <person name="Andreopoulos B."/>
            <person name="Cheng J.F."/>
            <person name="Woyke T."/>
            <person name="Pelin A."/>
            <person name="Henrissat B."/>
            <person name="Reynolds N.K."/>
            <person name="Benny G.L."/>
            <person name="Smith M.E."/>
            <person name="James T.Y."/>
            <person name="Grigoriev I.V."/>
        </authorList>
    </citation>
    <scope>NUCLEOTIDE SEQUENCE [LARGE SCALE GENOMIC DNA]</scope>
</reference>
<dbReference type="EMBL" id="KZ996894">
    <property type="protein sequence ID" value="RKO88172.1"/>
    <property type="molecule type" value="Genomic_DNA"/>
</dbReference>
<gene>
    <name evidence="1" type="ORF">BDK51DRAFT_33982</name>
</gene>
<dbReference type="Proteomes" id="UP000269721">
    <property type="component" value="Unassembled WGS sequence"/>
</dbReference>
<organism evidence="1 2">
    <name type="scientific">Blyttiomyces helicus</name>
    <dbReference type="NCBI Taxonomy" id="388810"/>
    <lineage>
        <taxon>Eukaryota</taxon>
        <taxon>Fungi</taxon>
        <taxon>Fungi incertae sedis</taxon>
        <taxon>Chytridiomycota</taxon>
        <taxon>Chytridiomycota incertae sedis</taxon>
        <taxon>Chytridiomycetes</taxon>
        <taxon>Chytridiomycetes incertae sedis</taxon>
        <taxon>Blyttiomyces</taxon>
    </lineage>
</organism>
<dbReference type="AlphaFoldDB" id="A0A4P9W7U8"/>